<dbReference type="InterPro" id="IPR016024">
    <property type="entry name" value="ARM-type_fold"/>
</dbReference>
<dbReference type="SUPFAM" id="SSF46626">
    <property type="entry name" value="Cytochrome c"/>
    <property type="match status" value="1"/>
</dbReference>
<dbReference type="InterPro" id="IPR000923">
    <property type="entry name" value="BlueCu_1"/>
</dbReference>
<reference evidence="9 10" key="1">
    <citation type="journal article" date="2003" name="Proc. Natl. Acad. Sci. U.S.A.">
        <title>Complete genome sequence of the marine planctomycete Pirellula sp. strain 1.</title>
        <authorList>
            <person name="Gloeckner F.O."/>
            <person name="Kube M."/>
            <person name="Bauer M."/>
            <person name="Teeling H."/>
            <person name="Lombardot T."/>
            <person name="Ludwig W."/>
            <person name="Gade D."/>
            <person name="Beck A."/>
            <person name="Borzym K."/>
            <person name="Heitmann K."/>
            <person name="Rabus R."/>
            <person name="Schlesner H."/>
            <person name="Amann R."/>
            <person name="Reinhardt R."/>
        </authorList>
    </citation>
    <scope>NUCLEOTIDE SEQUENCE [LARGE SCALE GENOMIC DNA]</scope>
    <source>
        <strain evidence="10">DSM 10527 / NCIMB 13988 / SH1</strain>
    </source>
</reference>
<dbReference type="Gene3D" id="1.25.10.10">
    <property type="entry name" value="Leucine-rich Repeat Variant"/>
    <property type="match status" value="1"/>
</dbReference>
<name>Q7UVI8_RHOBA</name>
<dbReference type="Pfam" id="PF00127">
    <property type="entry name" value="Copper-bind"/>
    <property type="match status" value="1"/>
</dbReference>
<organism evidence="9 10">
    <name type="scientific">Rhodopirellula baltica (strain DSM 10527 / NCIMB 13988 / SH1)</name>
    <dbReference type="NCBI Taxonomy" id="243090"/>
    <lineage>
        <taxon>Bacteria</taxon>
        <taxon>Pseudomonadati</taxon>
        <taxon>Planctomycetota</taxon>
        <taxon>Planctomycetia</taxon>
        <taxon>Pirellulales</taxon>
        <taxon>Pirellulaceae</taxon>
        <taxon>Rhodopirellula</taxon>
    </lineage>
</organism>
<accession>Q7UVI8</accession>
<dbReference type="OrthoDB" id="228131at2"/>
<dbReference type="GO" id="GO:0009055">
    <property type="term" value="F:electron transfer activity"/>
    <property type="evidence" value="ECO:0007669"/>
    <property type="project" value="InterPro"/>
</dbReference>
<evidence type="ECO:0000256" key="1">
    <source>
        <dbReference type="ARBA" id="ARBA00022448"/>
    </source>
</evidence>
<keyword evidence="2 7" id="KW-0349">Heme</keyword>
<dbReference type="InParanoid" id="Q7UVI8"/>
<dbReference type="InterPro" id="IPR013428">
    <property type="entry name" value="Membrane-bound_put_N"/>
</dbReference>
<dbReference type="InterPro" id="IPR036909">
    <property type="entry name" value="Cyt_c-like_dom_sf"/>
</dbReference>
<evidence type="ECO:0000256" key="3">
    <source>
        <dbReference type="ARBA" id="ARBA00022723"/>
    </source>
</evidence>
<dbReference type="InterPro" id="IPR013830">
    <property type="entry name" value="SGNH_hydro"/>
</dbReference>
<keyword evidence="6" id="KW-0186">Copper</keyword>
<dbReference type="PATRIC" id="fig|243090.15.peg.1197"/>
<evidence type="ECO:0000256" key="4">
    <source>
        <dbReference type="ARBA" id="ARBA00022982"/>
    </source>
</evidence>
<dbReference type="NCBIfam" id="TIGR02603">
    <property type="entry name" value="CxxCH_TIGR02603"/>
    <property type="match status" value="1"/>
</dbReference>
<dbReference type="Proteomes" id="UP000001025">
    <property type="component" value="Chromosome"/>
</dbReference>
<sequence>MHEWSAIWQPCVSRHHPTSCLVNPQPMTAFRYLFATAALVFVFPSAIVQAQPPALELQPGDHVCLIGNALGERMQHENHFETLLHAARPDLDLTIRNLCAPGDEPKIRLRSLDFGSPDEHLTHSAADVVLMFFGYNESYRLREGLDHKKVLRDFTSELDELIQHTQSQIYNGENNPRIALVSPIAFEATDDPNLPDAEPRNAALSKIARTMRVVAEKNGVSFVNLFTPTKQLFEQSEQQLTLDGGHLNSDGYAALAPIMVRGLLGEVDVPKQTKPALLAAVADKNFHWFNRYRAVNGYSIYGKRGTAGSDGTYNNRSVMNRELEILDQMTTNRDARVWAIAGGENISEPIDDSNTLPFIIPKTNVGGPDDPNAKRGKLGSLEYLTTDEQLKTFTLLDGYEIQLVASEQQFPELANPVALDFDSKGRLWVSTMPSYPHWQPKSPMDDKLLILEDTDGDGDADVCKTFAGGLHQPTGFEIGRGGVFVGGQHDIYFLEDTDGDDVADKRTRAIVGFDTADSHHGLAAFDFGPGGHLYAQEGTFKFTQIESPYGLTRNLEGGVFRYDPTTKKFGVHVNFAFANPWGFGFNEWGQDFIGDASPGKSYWATGISTRLDYPIKHPGGSQHRRVAGEQGYDDGLVDYQTFYPKRIRPLAGCRFLSSEHFPDDVQGDFLVTNVIGDRAVLRHEVVEKDSGYEATEEPMLVGGGDGNFRPVDIEIAPDGSLYIIDWHNALIGHLQHNLRDPSRDHSHGRIWRLTHKERPLVKLPVIAKTSTPDLIDQLCSDVGRKNQRHAYRVRRELHARSTKEVIAAANAKLADCRATEDDDHDLLELLWLHQAHNQVNEELLTEVLSSDDHRARSAATRVLSYWADRIEGTTQRYEELVTDEHPRVRMEALRGVSHAVGEPWALDDQDRLIRAALRVKEMPMDHYLDYALEETMQRFEQVIASRAPYLPEDANTQTQTAHAHAGHIQPQVGYAVDQVHLLTDPGATFDGHGSKVAPYNAALPVFFDLSPEIVSYQIERLSTPVLLAVPRDSKDPKYEPLHAAILARGEVGDQDRRAALDALVALQDSDPGDVLLGVIENLDWRDKSKREVTLRAARGLSNMLLKLPAGNLESLQDRFTAAARKNDAAIAPIALAGLIVAGDDVASFELTKRSDAAKVNWLTGVAMLPDRLDRESQRERVVDLMSNSDKKEVVAAAIRTLAVVPGDWNDTFERVGNLACEGYREDGITTLLAIPKKAYQPETSLKLARYLVNFAERTKARNRTSDSFIDAMQVADRAIAKLPTKTAKQFRDRLREITVRLVRIKTVDEEMRYDVPYFAVEAGRPVQVVLENHDGMPHNLVITVPGELKKVAELGLQAGPRGGFQGKQYVPDSELVLHSTDLVASNEKEALTFTAPTEPGEYPYVCTFPQHWYRMYGVMVVVEDLDAYNSAPYEPADPIGNNRSFVQAWTIDDFAGDKLTEGLRGRTAEIGQKIFEQATCASCHQVAGKGGQIGPALDEVVSKWKGDSREVLKEILHPSDRIDDKYAMHLVLTADGQTFSGLLVEETDDVVKLLANAEAKEPTVIEQNEIEQMVKTSTSMMPKALLDQYTEDEVFELLNYILSNQK</sequence>
<dbReference type="Pfam" id="PF13472">
    <property type="entry name" value="Lipase_GDSL_2"/>
    <property type="match status" value="1"/>
</dbReference>
<dbReference type="eggNOG" id="COG3241">
    <property type="taxonomic scope" value="Bacteria"/>
</dbReference>
<evidence type="ECO:0000313" key="9">
    <source>
        <dbReference type="EMBL" id="CAD72736.1"/>
    </source>
</evidence>
<keyword evidence="1" id="KW-0813">Transport</keyword>
<feature type="domain" description="Cytochrome c" evidence="8">
    <location>
        <begin position="1466"/>
        <end position="1605"/>
    </location>
</feature>
<evidence type="ECO:0000259" key="8">
    <source>
        <dbReference type="PROSITE" id="PS51007"/>
    </source>
</evidence>
<dbReference type="InterPro" id="IPR011989">
    <property type="entry name" value="ARM-like"/>
</dbReference>
<keyword evidence="10" id="KW-1185">Reference proteome</keyword>
<dbReference type="InterPro" id="IPR011042">
    <property type="entry name" value="6-blade_b-propeller_TolB-like"/>
</dbReference>
<protein>
    <submittedName>
        <fullName evidence="9">Similar to azurin</fullName>
    </submittedName>
</protein>
<dbReference type="eggNOG" id="COG2755">
    <property type="taxonomic scope" value="Bacteria"/>
</dbReference>
<dbReference type="FunFam" id="2.120.10.30:FF:000110">
    <property type="entry name" value="Probable cytochrome c"/>
    <property type="match status" value="1"/>
</dbReference>
<dbReference type="InterPro" id="IPR055557">
    <property type="entry name" value="DUF7133"/>
</dbReference>
<dbReference type="Gene3D" id="2.60.40.420">
    <property type="entry name" value="Cupredoxins - blue copper proteins"/>
    <property type="match status" value="1"/>
</dbReference>
<proteinExistence type="predicted"/>
<dbReference type="InterPro" id="IPR036514">
    <property type="entry name" value="SGNH_hydro_sf"/>
</dbReference>
<dbReference type="InterPro" id="IPR013427">
    <property type="entry name" value="Haem-bd_dom_put"/>
</dbReference>
<dbReference type="KEGG" id="rba:RB2605"/>
<dbReference type="PROSITE" id="PS51007">
    <property type="entry name" value="CYTC"/>
    <property type="match status" value="1"/>
</dbReference>
<dbReference type="SUPFAM" id="SSF52266">
    <property type="entry name" value="SGNH hydrolase"/>
    <property type="match status" value="1"/>
</dbReference>
<keyword evidence="5 7" id="KW-0408">Iron</keyword>
<dbReference type="EnsemblBacteria" id="CAD72736">
    <property type="protein sequence ID" value="CAD72736"/>
    <property type="gene ID" value="RB2605"/>
</dbReference>
<dbReference type="InterPro" id="IPR009056">
    <property type="entry name" value="Cyt_c-like_dom"/>
</dbReference>
<dbReference type="CDD" id="cd04233">
    <property type="entry name" value="Auracyanin"/>
    <property type="match status" value="1"/>
</dbReference>
<evidence type="ECO:0000313" key="10">
    <source>
        <dbReference type="Proteomes" id="UP000001025"/>
    </source>
</evidence>
<dbReference type="SUPFAM" id="SSF49503">
    <property type="entry name" value="Cupredoxins"/>
    <property type="match status" value="1"/>
</dbReference>
<dbReference type="NCBIfam" id="TIGR02604">
    <property type="entry name" value="Piru_Ver_Nterm"/>
    <property type="match status" value="1"/>
</dbReference>
<evidence type="ECO:0000256" key="2">
    <source>
        <dbReference type="ARBA" id="ARBA00022617"/>
    </source>
</evidence>
<evidence type="ECO:0000256" key="5">
    <source>
        <dbReference type="ARBA" id="ARBA00023004"/>
    </source>
</evidence>
<dbReference type="STRING" id="243090.RB2605"/>
<dbReference type="PANTHER" id="PTHR33546">
    <property type="entry name" value="LARGE, MULTIFUNCTIONAL SECRETED PROTEIN-RELATED"/>
    <property type="match status" value="1"/>
</dbReference>
<dbReference type="Gene3D" id="2.120.10.30">
    <property type="entry name" value="TolB, C-terminal domain"/>
    <property type="match status" value="1"/>
</dbReference>
<dbReference type="InterPro" id="IPR028871">
    <property type="entry name" value="BlueCu_1_BS"/>
</dbReference>
<dbReference type="InterPro" id="IPR008972">
    <property type="entry name" value="Cupredoxin"/>
</dbReference>
<dbReference type="Gene3D" id="3.40.50.1110">
    <property type="entry name" value="SGNH hydrolase"/>
    <property type="match status" value="1"/>
</dbReference>
<evidence type="ECO:0000256" key="6">
    <source>
        <dbReference type="ARBA" id="ARBA00023008"/>
    </source>
</evidence>
<dbReference type="HOGENOM" id="CLU_003805_0_0_0"/>
<dbReference type="GO" id="GO:0020037">
    <property type="term" value="F:heme binding"/>
    <property type="evidence" value="ECO:0007669"/>
    <property type="project" value="InterPro"/>
</dbReference>
<dbReference type="Pfam" id="PF23500">
    <property type="entry name" value="DUF7133"/>
    <property type="match status" value="1"/>
</dbReference>
<dbReference type="Pfam" id="PF00034">
    <property type="entry name" value="Cytochrom_C"/>
    <property type="match status" value="1"/>
</dbReference>
<dbReference type="SUPFAM" id="SSF48371">
    <property type="entry name" value="ARM repeat"/>
    <property type="match status" value="1"/>
</dbReference>
<dbReference type="Gene3D" id="1.10.760.10">
    <property type="entry name" value="Cytochrome c-like domain"/>
    <property type="match status" value="1"/>
</dbReference>
<dbReference type="SUPFAM" id="SSF63829">
    <property type="entry name" value="Calcium-dependent phosphotriesterase"/>
    <property type="match status" value="1"/>
</dbReference>
<dbReference type="GO" id="GO:0005507">
    <property type="term" value="F:copper ion binding"/>
    <property type="evidence" value="ECO:0007669"/>
    <property type="project" value="InterPro"/>
</dbReference>
<keyword evidence="3 7" id="KW-0479">Metal-binding</keyword>
<dbReference type="PROSITE" id="PS00196">
    <property type="entry name" value="COPPER_BLUE"/>
    <property type="match status" value="1"/>
</dbReference>
<dbReference type="PANTHER" id="PTHR33546:SF1">
    <property type="entry name" value="LARGE, MULTIFUNCTIONAL SECRETED PROTEIN"/>
    <property type="match status" value="1"/>
</dbReference>
<dbReference type="GO" id="GO:0016788">
    <property type="term" value="F:hydrolase activity, acting on ester bonds"/>
    <property type="evidence" value="ECO:0007669"/>
    <property type="project" value="UniProtKB-ARBA"/>
</dbReference>
<evidence type="ECO:0000256" key="7">
    <source>
        <dbReference type="PROSITE-ProRule" id="PRU00433"/>
    </source>
</evidence>
<keyword evidence="4" id="KW-0249">Electron transport</keyword>
<dbReference type="eggNOG" id="COG2010">
    <property type="taxonomic scope" value="Bacteria"/>
</dbReference>
<dbReference type="EMBL" id="BX294137">
    <property type="protein sequence ID" value="CAD72736.1"/>
    <property type="molecule type" value="Genomic_DNA"/>
</dbReference>
<gene>
    <name evidence="9" type="ordered locus">RB2605</name>
</gene>
<dbReference type="CDD" id="cd01834">
    <property type="entry name" value="SGNH_hydrolase_like_2"/>
    <property type="match status" value="1"/>
</dbReference>
<dbReference type="eggNOG" id="COG2133">
    <property type="taxonomic scope" value="Bacteria"/>
</dbReference>